<keyword evidence="4" id="KW-1185">Reference proteome</keyword>
<evidence type="ECO:0000256" key="1">
    <source>
        <dbReference type="SAM" id="Phobius"/>
    </source>
</evidence>
<feature type="transmembrane region" description="Helical" evidence="1">
    <location>
        <begin position="253"/>
        <end position="272"/>
    </location>
</feature>
<dbReference type="Proteomes" id="UP000507470">
    <property type="component" value="Unassembled WGS sequence"/>
</dbReference>
<gene>
    <name evidence="3" type="ORF">MCOR_23687</name>
</gene>
<dbReference type="PROSITE" id="PS50041">
    <property type="entry name" value="C_TYPE_LECTIN_2"/>
    <property type="match status" value="3"/>
</dbReference>
<dbReference type="InterPro" id="IPR016186">
    <property type="entry name" value="C-type_lectin-like/link_sf"/>
</dbReference>
<dbReference type="OrthoDB" id="6100864at2759"/>
<keyword evidence="1" id="KW-0472">Membrane</keyword>
<organism evidence="3 4">
    <name type="scientific">Mytilus coruscus</name>
    <name type="common">Sea mussel</name>
    <dbReference type="NCBI Taxonomy" id="42192"/>
    <lineage>
        <taxon>Eukaryota</taxon>
        <taxon>Metazoa</taxon>
        <taxon>Spiralia</taxon>
        <taxon>Lophotrochozoa</taxon>
        <taxon>Mollusca</taxon>
        <taxon>Bivalvia</taxon>
        <taxon>Autobranchia</taxon>
        <taxon>Pteriomorphia</taxon>
        <taxon>Mytilida</taxon>
        <taxon>Mytiloidea</taxon>
        <taxon>Mytilidae</taxon>
        <taxon>Mytilinae</taxon>
        <taxon>Mytilus</taxon>
    </lineage>
</organism>
<keyword evidence="1" id="KW-1133">Transmembrane helix</keyword>
<dbReference type="EMBL" id="CACVKT020004162">
    <property type="protein sequence ID" value="CAC5388423.1"/>
    <property type="molecule type" value="Genomic_DNA"/>
</dbReference>
<dbReference type="Gene3D" id="3.10.100.10">
    <property type="entry name" value="Mannose-Binding Protein A, subunit A"/>
    <property type="match status" value="3"/>
</dbReference>
<dbReference type="CDD" id="cd00037">
    <property type="entry name" value="CLECT"/>
    <property type="match status" value="2"/>
</dbReference>
<evidence type="ECO:0000313" key="4">
    <source>
        <dbReference type="Proteomes" id="UP000507470"/>
    </source>
</evidence>
<feature type="domain" description="C-type lectin" evidence="2">
    <location>
        <begin position="252"/>
        <end position="373"/>
    </location>
</feature>
<dbReference type="InterPro" id="IPR050111">
    <property type="entry name" value="C-type_lectin/snaclec_domain"/>
</dbReference>
<protein>
    <recommendedName>
        <fullName evidence="2">C-type lectin domain-containing protein</fullName>
    </recommendedName>
</protein>
<evidence type="ECO:0000259" key="2">
    <source>
        <dbReference type="PROSITE" id="PS50041"/>
    </source>
</evidence>
<name>A0A6J8BWP0_MYTCO</name>
<sequence>MYPVLFSNEPLSFPLMDTVNLFRTWILFLHIIIINGFSAYFRVNYNYIDQAGAYDNCKSIGMELAKLDNIGLHNSAEQYLISQLIDERVWISVTCHSLPCQWGDGEVLGWSNWRSSSEPTDNACAVLENESSGYPTWRTRDCFDEFISLCIAPAQPSFSFLSGLYNFYEASVACQAIGGQLAVVNNPETMDRITNELYGISITSDIWIGLYGNGINLVWQNMGEGVIYSNWETSSPNTFKNVAVVMTNPNFKCFLFIVNLMPVLTGVTYAVAKSECETYALQPALLRSQEEAIIVKTALFTQNLLTDDYWIGLTTDGVSFSWDDGTPAMFTNWMVANGEPNNMATSHCVKTRGNTEYQWYTTGCTKLYHFLCQYPTNNLFPISQDIDQFGDVTMTTEVYPETTTNFGGRYPLSPRSGHIKRYFQLDAEDTKSINQPYHVTQCQNEVRCASYCLMDQLCVAFVFSGLQCSLYTLFNSGSVNNVQGSTIWI</sequence>
<proteinExistence type="predicted"/>
<dbReference type="InterPro" id="IPR001304">
    <property type="entry name" value="C-type_lectin-like"/>
</dbReference>
<feature type="domain" description="C-type lectin" evidence="2">
    <location>
        <begin position="40"/>
        <end position="151"/>
    </location>
</feature>
<reference evidence="3 4" key="1">
    <citation type="submission" date="2020-06" db="EMBL/GenBank/DDBJ databases">
        <authorList>
            <person name="Li R."/>
            <person name="Bekaert M."/>
        </authorList>
    </citation>
    <scope>NUCLEOTIDE SEQUENCE [LARGE SCALE GENOMIC DNA]</scope>
    <source>
        <strain evidence="4">wild</strain>
    </source>
</reference>
<evidence type="ECO:0000313" key="3">
    <source>
        <dbReference type="EMBL" id="CAC5388423.1"/>
    </source>
</evidence>
<dbReference type="SMART" id="SM00034">
    <property type="entry name" value="CLECT"/>
    <property type="match status" value="2"/>
</dbReference>
<accession>A0A6J8BWP0</accession>
<dbReference type="Pfam" id="PF00059">
    <property type="entry name" value="Lectin_C"/>
    <property type="match status" value="2"/>
</dbReference>
<dbReference type="SUPFAM" id="SSF56436">
    <property type="entry name" value="C-type lectin-like"/>
    <property type="match status" value="3"/>
</dbReference>
<keyword evidence="1" id="KW-0812">Transmembrane</keyword>
<dbReference type="InterPro" id="IPR016187">
    <property type="entry name" value="CTDL_fold"/>
</dbReference>
<feature type="domain" description="C-type lectin" evidence="2">
    <location>
        <begin position="160"/>
        <end position="253"/>
    </location>
</feature>
<feature type="transmembrane region" description="Helical" evidence="1">
    <location>
        <begin position="20"/>
        <end position="41"/>
    </location>
</feature>
<dbReference type="PANTHER" id="PTHR22803">
    <property type="entry name" value="MANNOSE, PHOSPHOLIPASE, LECTIN RECEPTOR RELATED"/>
    <property type="match status" value="1"/>
</dbReference>
<dbReference type="AlphaFoldDB" id="A0A6J8BWP0"/>